<dbReference type="PANTHER" id="PTHR24023:SF1082">
    <property type="entry name" value="COLLAGEN TRIPLE HELIX REPEAT"/>
    <property type="match status" value="1"/>
</dbReference>
<dbReference type="AlphaFoldDB" id="A0A8R1XTX4"/>
<evidence type="ECO:0000256" key="2">
    <source>
        <dbReference type="SAM" id="Phobius"/>
    </source>
</evidence>
<keyword evidence="2" id="KW-0472">Membrane</keyword>
<feature type="compositionally biased region" description="Polar residues" evidence="1">
    <location>
        <begin position="236"/>
        <end position="249"/>
    </location>
</feature>
<dbReference type="InterPro" id="IPR050149">
    <property type="entry name" value="Collagen_superfamily"/>
</dbReference>
<dbReference type="GO" id="GO:0005615">
    <property type="term" value="C:extracellular space"/>
    <property type="evidence" value="ECO:0007669"/>
    <property type="project" value="TreeGrafter"/>
</dbReference>
<keyword evidence="2" id="KW-0812">Transmembrane</keyword>
<feature type="compositionally biased region" description="Polar residues" evidence="1">
    <location>
        <begin position="1092"/>
        <end position="1109"/>
    </location>
</feature>
<feature type="region of interest" description="Disordered" evidence="1">
    <location>
        <begin position="236"/>
        <end position="275"/>
    </location>
</feature>
<organism evidence="5 6">
    <name type="scientific">Onchocerca volvulus</name>
    <dbReference type="NCBI Taxonomy" id="6282"/>
    <lineage>
        <taxon>Eukaryota</taxon>
        <taxon>Metazoa</taxon>
        <taxon>Ecdysozoa</taxon>
        <taxon>Nematoda</taxon>
        <taxon>Chromadorea</taxon>
        <taxon>Rhabditida</taxon>
        <taxon>Spirurina</taxon>
        <taxon>Spiruromorpha</taxon>
        <taxon>Filarioidea</taxon>
        <taxon>Onchocercidae</taxon>
        <taxon>Onchocerca</taxon>
    </lineage>
</organism>
<dbReference type="SUPFAM" id="SSF56436">
    <property type="entry name" value="C-type lectin-like"/>
    <property type="match status" value="1"/>
</dbReference>
<feature type="transmembrane region" description="Helical" evidence="2">
    <location>
        <begin position="7"/>
        <end position="30"/>
    </location>
</feature>
<feature type="compositionally biased region" description="Basic residues" evidence="1">
    <location>
        <begin position="1037"/>
        <end position="1049"/>
    </location>
</feature>
<feature type="compositionally biased region" description="Basic and acidic residues" evidence="1">
    <location>
        <begin position="745"/>
        <end position="754"/>
    </location>
</feature>
<dbReference type="EnsemblMetazoa" id="OVOC1190.1">
    <property type="protein sequence ID" value="OVOC1190.1"/>
    <property type="gene ID" value="WBGene00237999"/>
</dbReference>
<feature type="region of interest" description="Disordered" evidence="1">
    <location>
        <begin position="568"/>
        <end position="697"/>
    </location>
</feature>
<name>A0A8R1XTX4_ONCVO</name>
<feature type="domain" description="Collagenase NC10/endostatin" evidence="3">
    <location>
        <begin position="1228"/>
        <end position="1393"/>
    </location>
</feature>
<feature type="compositionally biased region" description="Polar residues" evidence="1">
    <location>
        <begin position="1025"/>
        <end position="1034"/>
    </location>
</feature>
<feature type="compositionally biased region" description="Acidic residues" evidence="1">
    <location>
        <begin position="480"/>
        <end position="497"/>
    </location>
</feature>
<evidence type="ECO:0000259" key="4">
    <source>
        <dbReference type="Pfam" id="PF20010"/>
    </source>
</evidence>
<keyword evidence="2" id="KW-1133">Transmembrane helix</keyword>
<dbReference type="Proteomes" id="UP000024404">
    <property type="component" value="Unassembled WGS sequence"/>
</dbReference>
<feature type="compositionally biased region" description="Pro residues" evidence="1">
    <location>
        <begin position="624"/>
        <end position="634"/>
    </location>
</feature>
<feature type="compositionally biased region" description="Basic and acidic residues" evidence="1">
    <location>
        <begin position="960"/>
        <end position="973"/>
    </location>
</feature>
<dbReference type="InterPro" id="IPR010515">
    <property type="entry name" value="Collagenase_NC10/endostatin"/>
</dbReference>
<accession>A0A8R1XTX4</accession>
<evidence type="ECO:0000259" key="3">
    <source>
        <dbReference type="Pfam" id="PF06482"/>
    </source>
</evidence>
<reference evidence="6" key="1">
    <citation type="submission" date="2013-10" db="EMBL/GenBank/DDBJ databases">
        <title>Genome sequencing of Onchocerca volvulus.</title>
        <authorList>
            <person name="Cotton J."/>
            <person name="Tsai J."/>
            <person name="Stanley E."/>
            <person name="Tracey A."/>
            <person name="Holroyd N."/>
            <person name="Lustigman S."/>
            <person name="Berriman M."/>
        </authorList>
    </citation>
    <scope>NUCLEOTIDE SEQUENCE</scope>
</reference>
<feature type="region of interest" description="Disordered" evidence="1">
    <location>
        <begin position="474"/>
        <end position="516"/>
    </location>
</feature>
<feature type="compositionally biased region" description="Low complexity" evidence="1">
    <location>
        <begin position="774"/>
        <end position="793"/>
    </location>
</feature>
<feature type="compositionally biased region" description="Basic and acidic residues" evidence="1">
    <location>
        <begin position="568"/>
        <end position="585"/>
    </location>
</feature>
<dbReference type="InterPro" id="IPR045463">
    <property type="entry name" value="XV/XVIII_trimerization_dom"/>
</dbReference>
<feature type="compositionally biased region" description="Low complexity" evidence="1">
    <location>
        <begin position="505"/>
        <end position="515"/>
    </location>
</feature>
<dbReference type="Pfam" id="PF06482">
    <property type="entry name" value="Endostatin"/>
    <property type="match status" value="1"/>
</dbReference>
<evidence type="ECO:0000256" key="1">
    <source>
        <dbReference type="SAM" id="MobiDB-lite"/>
    </source>
</evidence>
<feature type="compositionally biased region" description="Low complexity" evidence="1">
    <location>
        <begin position="1055"/>
        <end position="1067"/>
    </location>
</feature>
<evidence type="ECO:0000313" key="6">
    <source>
        <dbReference type="Proteomes" id="UP000024404"/>
    </source>
</evidence>
<proteinExistence type="predicted"/>
<feature type="compositionally biased region" description="Basic residues" evidence="1">
    <location>
        <begin position="978"/>
        <end position="987"/>
    </location>
</feature>
<feature type="compositionally biased region" description="Polar residues" evidence="1">
    <location>
        <begin position="989"/>
        <end position="1013"/>
    </location>
</feature>
<feature type="compositionally biased region" description="Pro residues" evidence="1">
    <location>
        <begin position="588"/>
        <end position="600"/>
    </location>
</feature>
<dbReference type="OMA" id="AREANFR"/>
<dbReference type="Pfam" id="PF20010">
    <property type="entry name" value="Collagen_trimer"/>
    <property type="match status" value="1"/>
</dbReference>
<feature type="compositionally biased region" description="Basic and acidic residues" evidence="1">
    <location>
        <begin position="943"/>
        <end position="953"/>
    </location>
</feature>
<feature type="domain" description="Collagen type XV/XVIII trimerization" evidence="4">
    <location>
        <begin position="821"/>
        <end position="865"/>
    </location>
</feature>
<dbReference type="InterPro" id="IPR016186">
    <property type="entry name" value="C-type_lectin-like/link_sf"/>
</dbReference>
<evidence type="ECO:0000313" key="5">
    <source>
        <dbReference type="EnsemblMetazoa" id="OVOC1190.1"/>
    </source>
</evidence>
<dbReference type="Gene3D" id="3.10.100.10">
    <property type="entry name" value="Mannose-Binding Protein A, subunit A"/>
    <property type="match status" value="1"/>
</dbReference>
<dbReference type="Gene3D" id="3.40.1620.70">
    <property type="match status" value="1"/>
</dbReference>
<dbReference type="GO" id="GO:0031012">
    <property type="term" value="C:extracellular matrix"/>
    <property type="evidence" value="ECO:0007669"/>
    <property type="project" value="TreeGrafter"/>
</dbReference>
<dbReference type="InterPro" id="IPR016187">
    <property type="entry name" value="CTDL_fold"/>
</dbReference>
<dbReference type="EMBL" id="CMVM020000027">
    <property type="status" value="NOT_ANNOTATED_CDS"/>
    <property type="molecule type" value="Genomic_DNA"/>
</dbReference>
<keyword evidence="6" id="KW-1185">Reference proteome</keyword>
<protein>
    <submittedName>
        <fullName evidence="5">Endostatin domain-containing protein</fullName>
    </submittedName>
</protein>
<sequence>MKSYQLLLLLNYILQIFFLFSTSTIIINAIRAEVIHDSSVDVTNGIDNFGNESSEKHDISSSYQLMSTIMKREPSKEVEKLVTDEGFILTVLQQNQQQQQQQQQNKNEKKVNKNGKFATDIIKNKDNITDSKQQQNLSFAKTNFLNFPLIDPLNNTINTKVSPITHSISNNSRFFPLLINPRIFNANRIKWKDLHQKWRNNDEWYNLKNDNNNNYNKRQKRWTNDEIEQINSIIDSFSSPNYDSPTTASDDYPIHDVDGKSSGSIGDSDSDNERFRIPMENIVIMGDDVEDEETDDSVDIIEENSQNYSNIIYAGVGLENFEATESYEQMNYVEETGKDDKITETGVVQIEPEMLPEDAGDIEDMNDDDEKKFKTTTKFLKSRTTTATTTTAATTTTTTTATTTTDKVEKLDEIMKMEEDEGEKMDELEELDEIIEEKRLQLPIIPEKKYSTQRKDDEIDLGAIQEMRLSDDPNDAAIACDDETEGSGLQDEEEPREFDDHNLFSSSSSSSSHSSYTDNNIQFIVGKHTDSLIVPFYETTATITGHIIPESVQLPEIHGIRNSYDHRTGVKALKGEKGDKGDRGEPGLPGPSGPEGPPGICPTNCQPGRDGKPGRAGDTGPVGPMGPPGPPGPPGATTQIVKEGPEEIQTITGPAGPQGRPGPMGHILGPAGPPGPPGIGEPGFPGPPGPPGRCERLHPDDITEIINDPRIKGEKGECIPGIPVSRADEIKELPPYDPYQHRHTLKGEKGERGEMGPMGPIGYPGQPGPPGPAGPSLSSYPPGSAGPAGPSLSSYPSGPAVFGPSPAAYPQPMQTVPGGVLVYPTTIELFTATHGMPIGSLTFCISNQQLYIRVNGGFKDIKLEGFHPIMEHRPVVLQNEAIVESQKLGPQYQVPLMSEHNFMASDAPQILHPRTSLESNFPQKPHQLVPDTQRSYDVQPRFDTVRRPEESLPAKHRNPDHKLDTINRPEEKSGISLPKKKHHHPSHKQTLPSVTTFPYQQTLESQHQFSQPPRSDYRPLPGQLYPNSHPLSNDHQLRRKLHRHEHKKSSQNLDHTLSTSQAHSTSQQHKRRPDKNRLSVKMNYKSKHQKTSVRSVYNPENSSPTSIYQSEPLGLTTHLHDPIMQNKNKLLPDMRLTRMTQTQLRDDPTKPNVDSKVGPEAIGLNTGTRSFSQQGSFNQSTISPTFEHEAHRARHPDHEEIRYRERPVPDRMHSGFPSHSLQAKDLVLHLIALNTPMSGNMRGVRGADLACYQQAREANFRTTFRAFLSSHVQDLNKVVHNGDRDTPVVNLRGERLFDSWSDIFEQKQITDTPIYSFNRRNIFVDSLWPEKRVWHGSDSSGMRTESGYCNAWRSASSSQVGRASLIGRGLSLLYDSRDSECSRELIVLCIENMSKYNADKRLGKKRNYFSE</sequence>
<feature type="region of interest" description="Disordered" evidence="1">
    <location>
        <begin position="916"/>
        <end position="1110"/>
    </location>
</feature>
<feature type="region of interest" description="Disordered" evidence="1">
    <location>
        <begin position="734"/>
        <end position="793"/>
    </location>
</feature>
<dbReference type="PANTHER" id="PTHR24023">
    <property type="entry name" value="COLLAGEN ALPHA"/>
    <property type="match status" value="1"/>
</dbReference>
<reference evidence="5" key="2">
    <citation type="submission" date="2022-06" db="UniProtKB">
        <authorList>
            <consortium name="EnsemblMetazoa"/>
        </authorList>
    </citation>
    <scope>IDENTIFICATION</scope>
</reference>
<feature type="compositionally biased region" description="Pro residues" evidence="1">
    <location>
        <begin position="671"/>
        <end position="691"/>
    </location>
</feature>